<accession>A0A2M8EKX5</accession>
<dbReference type="Pfam" id="PF11258">
    <property type="entry name" value="DUF3048"/>
    <property type="match status" value="1"/>
</dbReference>
<keyword evidence="1" id="KW-1133">Transmembrane helix</keyword>
<protein>
    <recommendedName>
        <fullName evidence="6">DUF3048 domain-containing protein</fullName>
    </recommendedName>
</protein>
<feature type="transmembrane region" description="Helical" evidence="1">
    <location>
        <begin position="49"/>
        <end position="70"/>
    </location>
</feature>
<name>A0A2M8EKX5_UNCKA</name>
<dbReference type="Pfam" id="PF17479">
    <property type="entry name" value="DUF3048_C"/>
    <property type="match status" value="1"/>
</dbReference>
<keyword evidence="1" id="KW-0812">Transmembrane</keyword>
<feature type="domain" description="DUF3048" evidence="2">
    <location>
        <begin position="118"/>
        <end position="198"/>
    </location>
</feature>
<evidence type="ECO:0000313" key="5">
    <source>
        <dbReference type="Proteomes" id="UP000229756"/>
    </source>
</evidence>
<evidence type="ECO:0008006" key="6">
    <source>
        <dbReference type="Google" id="ProtNLM"/>
    </source>
</evidence>
<dbReference type="InterPro" id="IPR021416">
    <property type="entry name" value="DUF3048_N"/>
</dbReference>
<dbReference type="EMBL" id="PFSJ01000026">
    <property type="protein sequence ID" value="PJC23391.1"/>
    <property type="molecule type" value="Genomic_DNA"/>
</dbReference>
<dbReference type="InterPro" id="IPR023158">
    <property type="entry name" value="YerB-like_sf"/>
</dbReference>
<dbReference type="InterPro" id="IPR035328">
    <property type="entry name" value="DUF3048_C"/>
</dbReference>
<gene>
    <name evidence="4" type="ORF">CO058_03620</name>
</gene>
<reference evidence="5" key="1">
    <citation type="submission" date="2017-09" db="EMBL/GenBank/DDBJ databases">
        <title>Depth-based differentiation of microbial function through sediment-hosted aquifers and enrichment of novel symbionts in the deep terrestrial subsurface.</title>
        <authorList>
            <person name="Probst A.J."/>
            <person name="Ladd B."/>
            <person name="Jarett J.K."/>
            <person name="Geller-Mcgrath D.E."/>
            <person name="Sieber C.M.K."/>
            <person name="Emerson J.B."/>
            <person name="Anantharaman K."/>
            <person name="Thomas B.C."/>
            <person name="Malmstrom R."/>
            <person name="Stieglmeier M."/>
            <person name="Klingl A."/>
            <person name="Woyke T."/>
            <person name="Ryan C.M."/>
            <person name="Banfield J.F."/>
        </authorList>
    </citation>
    <scope>NUCLEOTIDE SEQUENCE [LARGE SCALE GENOMIC DNA]</scope>
</reference>
<feature type="domain" description="DUF3048" evidence="3">
    <location>
        <begin position="329"/>
        <end position="435"/>
    </location>
</feature>
<dbReference type="AlphaFoldDB" id="A0A2M8EKX5"/>
<dbReference type="Proteomes" id="UP000229756">
    <property type="component" value="Unassembled WGS sequence"/>
</dbReference>
<organism evidence="4 5">
    <name type="scientific">candidate division WWE3 bacterium CG_4_9_14_0_2_um_filter_35_11</name>
    <dbReference type="NCBI Taxonomy" id="1975077"/>
    <lineage>
        <taxon>Bacteria</taxon>
        <taxon>Katanobacteria</taxon>
    </lineage>
</organism>
<evidence type="ECO:0000259" key="2">
    <source>
        <dbReference type="Pfam" id="PF11258"/>
    </source>
</evidence>
<evidence type="ECO:0000259" key="3">
    <source>
        <dbReference type="Pfam" id="PF17479"/>
    </source>
</evidence>
<comment type="caution">
    <text evidence="4">The sequence shown here is derived from an EMBL/GenBank/DDBJ whole genome shotgun (WGS) entry which is preliminary data.</text>
</comment>
<keyword evidence="1" id="KW-0472">Membrane</keyword>
<evidence type="ECO:0000313" key="4">
    <source>
        <dbReference type="EMBL" id="PJC23391.1"/>
    </source>
</evidence>
<dbReference type="SUPFAM" id="SSF159774">
    <property type="entry name" value="YerB-like"/>
    <property type="match status" value="2"/>
</dbReference>
<dbReference type="Gene3D" id="3.50.90.10">
    <property type="entry name" value="YerB-like"/>
    <property type="match status" value="1"/>
</dbReference>
<evidence type="ECO:0000256" key="1">
    <source>
        <dbReference type="SAM" id="Phobius"/>
    </source>
</evidence>
<proteinExistence type="predicted"/>
<sequence length="455" mass="50414">MYSMKEEIINNNSAGSELDSISSLVSEPVKKKDVIRVISSEESDSKRKWIIIVLSIVAVLLVSGLVYAFAFSRGSIINPLADKSGNTGSGGLSGILSKDQMFEDPINGMLFPKDEAKNFRNKKPIAAMVNNYVIARPSAGLSKADIVYEAVAEGGITRLMPVFYSRIPSVVSSIRSARYYFVQLASAYSAIYVHWGAAYVPDCQKAPATSSSYCPPVNGQVETNPAVDAYDMIVKLGVPNLDGGNYSCDSENCAFGRDPNKVGKIPLEHTAFTRLPLIYELARKIRPQDSWNTFTEFTPWKFKDEATLADRGNIGQETPITYNYWDTMAGFNVKWVYDKEKNEYIRYQGDVKQIDGLSGEELRAKVVVIRFTKQELVGDKKSHLYHDIVGSGKALIFQDGNVINASWTRSNPDVLDVYTDSSGNEVEFVRGQIWVQLVPTDNVVTYGKAESVMSQ</sequence>